<dbReference type="AlphaFoldDB" id="A0A8H7UES7"/>
<evidence type="ECO:0000256" key="8">
    <source>
        <dbReference type="ARBA" id="ARBA00034126"/>
    </source>
</evidence>
<dbReference type="Proteomes" id="UP000612746">
    <property type="component" value="Unassembled WGS sequence"/>
</dbReference>
<reference evidence="11" key="1">
    <citation type="submission" date="2020-12" db="EMBL/GenBank/DDBJ databases">
        <title>Metabolic potential, ecology and presence of endohyphal bacteria is reflected in genomic diversity of Mucoromycotina.</title>
        <authorList>
            <person name="Muszewska A."/>
            <person name="Okrasinska A."/>
            <person name="Steczkiewicz K."/>
            <person name="Drgas O."/>
            <person name="Orlowska M."/>
            <person name="Perlinska-Lenart U."/>
            <person name="Aleksandrzak-Piekarczyk T."/>
            <person name="Szatraj K."/>
            <person name="Zielenkiewicz U."/>
            <person name="Pilsyk S."/>
            <person name="Malc E."/>
            <person name="Mieczkowski P."/>
            <person name="Kruszewska J.S."/>
            <person name="Biernat P."/>
            <person name="Pawlowska J."/>
        </authorList>
    </citation>
    <scope>NUCLEOTIDE SEQUENCE</scope>
    <source>
        <strain evidence="11">WA0000051536</strain>
    </source>
</reference>
<protein>
    <recommendedName>
        <fullName evidence="10">C2H2-type domain-containing protein</fullName>
    </recommendedName>
</protein>
<organism evidence="11 12">
    <name type="scientific">Umbelopsis vinacea</name>
    <dbReference type="NCBI Taxonomy" id="44442"/>
    <lineage>
        <taxon>Eukaryota</taxon>
        <taxon>Fungi</taxon>
        <taxon>Fungi incertae sedis</taxon>
        <taxon>Mucoromycota</taxon>
        <taxon>Mucoromycotina</taxon>
        <taxon>Umbelopsidomycetes</taxon>
        <taxon>Umbelopsidales</taxon>
        <taxon>Umbelopsidaceae</taxon>
        <taxon>Umbelopsis</taxon>
    </lineage>
</organism>
<evidence type="ECO:0000256" key="5">
    <source>
        <dbReference type="ARBA" id="ARBA00022737"/>
    </source>
</evidence>
<dbReference type="EMBL" id="JAEPRA010000009">
    <property type="protein sequence ID" value="KAG2180320.1"/>
    <property type="molecule type" value="Genomic_DNA"/>
</dbReference>
<comment type="subcellular location">
    <subcellularLocation>
        <location evidence="1">Cytoplasm</location>
    </subcellularLocation>
</comment>
<feature type="compositionally biased region" description="Basic and acidic residues" evidence="9">
    <location>
        <begin position="120"/>
        <end position="129"/>
    </location>
</feature>
<dbReference type="Pfam" id="PF12756">
    <property type="entry name" value="zf-C2H2_2"/>
    <property type="match status" value="1"/>
</dbReference>
<evidence type="ECO:0000259" key="10">
    <source>
        <dbReference type="PROSITE" id="PS00028"/>
    </source>
</evidence>
<evidence type="ECO:0000313" key="12">
    <source>
        <dbReference type="Proteomes" id="UP000612746"/>
    </source>
</evidence>
<dbReference type="GO" id="GO:0005737">
    <property type="term" value="C:cytoplasm"/>
    <property type="evidence" value="ECO:0007669"/>
    <property type="project" value="UniProtKB-SubCell"/>
</dbReference>
<dbReference type="OrthoDB" id="19329at2759"/>
<dbReference type="InterPro" id="IPR036236">
    <property type="entry name" value="Znf_C2H2_sf"/>
</dbReference>
<keyword evidence="6" id="KW-0863">Zinc-finger</keyword>
<feature type="region of interest" description="Disordered" evidence="9">
    <location>
        <begin position="109"/>
        <end position="130"/>
    </location>
</feature>
<dbReference type="GO" id="GO:0030687">
    <property type="term" value="C:preribosome, large subunit precursor"/>
    <property type="evidence" value="ECO:0007669"/>
    <property type="project" value="TreeGrafter"/>
</dbReference>
<evidence type="ECO:0000256" key="2">
    <source>
        <dbReference type="ARBA" id="ARBA00022490"/>
    </source>
</evidence>
<keyword evidence="2" id="KW-0963">Cytoplasm</keyword>
<keyword evidence="12" id="KW-1185">Reference proteome</keyword>
<evidence type="ECO:0000256" key="3">
    <source>
        <dbReference type="ARBA" id="ARBA00022517"/>
    </source>
</evidence>
<dbReference type="PROSITE" id="PS00028">
    <property type="entry name" value="ZINC_FINGER_C2H2_1"/>
    <property type="match status" value="2"/>
</dbReference>
<comment type="similarity">
    <text evidence="8">Belongs to the REI1 family.</text>
</comment>
<dbReference type="SMART" id="SM00451">
    <property type="entry name" value="ZnF_U1"/>
    <property type="match status" value="2"/>
</dbReference>
<dbReference type="PANTHER" id="PTHR13182:SF8">
    <property type="entry name" value="CYTOPLASMIC 60S SUBUNIT BIOGENESIS FACTOR ZNF622"/>
    <property type="match status" value="1"/>
</dbReference>
<keyword evidence="5" id="KW-0677">Repeat</keyword>
<keyword evidence="3" id="KW-0690">Ribosome biogenesis</keyword>
<dbReference type="SMART" id="SM00355">
    <property type="entry name" value="ZnF_C2H2"/>
    <property type="match status" value="4"/>
</dbReference>
<evidence type="ECO:0000256" key="1">
    <source>
        <dbReference type="ARBA" id="ARBA00004496"/>
    </source>
</evidence>
<proteinExistence type="inferred from homology"/>
<dbReference type="GO" id="GO:0042273">
    <property type="term" value="P:ribosomal large subunit biogenesis"/>
    <property type="evidence" value="ECO:0007669"/>
    <property type="project" value="TreeGrafter"/>
</dbReference>
<dbReference type="SUPFAM" id="SSF57667">
    <property type="entry name" value="beta-beta-alpha zinc fingers"/>
    <property type="match status" value="3"/>
</dbReference>
<dbReference type="GO" id="GO:0008270">
    <property type="term" value="F:zinc ion binding"/>
    <property type="evidence" value="ECO:0007669"/>
    <property type="project" value="UniProtKB-KW"/>
</dbReference>
<dbReference type="InterPro" id="IPR040025">
    <property type="entry name" value="Znf622/Rei1/Reh1"/>
</dbReference>
<evidence type="ECO:0000313" key="11">
    <source>
        <dbReference type="EMBL" id="KAG2180320.1"/>
    </source>
</evidence>
<name>A0A8H7UES7_9FUNG</name>
<dbReference type="GO" id="GO:0003676">
    <property type="term" value="F:nucleic acid binding"/>
    <property type="evidence" value="ECO:0007669"/>
    <property type="project" value="InterPro"/>
</dbReference>
<sequence>MADLEEQTSGLFTCMACQVAFRSGEGQRNHYRSDWHRYNLKRKVADLPPITLAQFDSKLQGTSIELTTKTDEKKAEQEAFSGECEACRKTFGTQGSFNSHIQSKKHKEAVAKAASRPQKTVKETDDEKAATSTNLVVDENMSDGEVNEIIDKRISEAVRLAETDCLFCTHTSDTFEDSIAHMTKVHSFFIPDIEYLSDLRGLIKYLGEKISVGNVCLYCNGKGRAIRSLEAVRAHMLDKGHCKIAYESDEDAMEVVDFYDFSSSYPQGYDPENPDVDAELAQLTNDIQLNEDELELILPSGARIGHRSLQRYYKQSFKPDDSRDSVLINKLITQYTDDFGYESLRSNTGRHAQYMVTDGRNGTLTKRDAFAEISRREDFKMKVGMQANNQKHFRLQILQ</sequence>
<dbReference type="InterPro" id="IPR013087">
    <property type="entry name" value="Znf_C2H2_type"/>
</dbReference>
<keyword evidence="7" id="KW-0862">Zinc</keyword>
<dbReference type="InterPro" id="IPR041661">
    <property type="entry name" value="ZN622/Rei1/Reh1_Znf-C2H2"/>
</dbReference>
<evidence type="ECO:0000256" key="7">
    <source>
        <dbReference type="ARBA" id="ARBA00022833"/>
    </source>
</evidence>
<accession>A0A8H7UES7</accession>
<dbReference type="InterPro" id="IPR003604">
    <property type="entry name" value="Matrin/U1-like-C_Znf_C2H2"/>
</dbReference>
<dbReference type="PANTHER" id="PTHR13182">
    <property type="entry name" value="ZINC FINGER PROTEIN 622"/>
    <property type="match status" value="1"/>
</dbReference>
<evidence type="ECO:0000256" key="9">
    <source>
        <dbReference type="SAM" id="MobiDB-lite"/>
    </source>
</evidence>
<dbReference type="Gene3D" id="3.30.160.60">
    <property type="entry name" value="Classic Zinc Finger"/>
    <property type="match status" value="1"/>
</dbReference>
<evidence type="ECO:0000256" key="6">
    <source>
        <dbReference type="ARBA" id="ARBA00022771"/>
    </source>
</evidence>
<feature type="domain" description="C2H2-type" evidence="10">
    <location>
        <begin position="14"/>
        <end position="36"/>
    </location>
</feature>
<dbReference type="InterPro" id="IPR022755">
    <property type="entry name" value="Znf_C2H2_jaz"/>
</dbReference>
<feature type="domain" description="C2H2-type" evidence="10">
    <location>
        <begin position="84"/>
        <end position="106"/>
    </location>
</feature>
<gene>
    <name evidence="11" type="ORF">INT44_003322</name>
</gene>
<comment type="caution">
    <text evidence="11">The sequence shown here is derived from an EMBL/GenBank/DDBJ whole genome shotgun (WGS) entry which is preliminary data.</text>
</comment>
<evidence type="ECO:0000256" key="4">
    <source>
        <dbReference type="ARBA" id="ARBA00022723"/>
    </source>
</evidence>
<keyword evidence="4" id="KW-0479">Metal-binding</keyword>
<dbReference type="Pfam" id="PF12171">
    <property type="entry name" value="zf-C2H2_jaz"/>
    <property type="match status" value="1"/>
</dbReference>